<sequence length="115" mass="12435">MYSSESNCAGIVGQTISNRATGMEPETESRTKLKPESALERLVSRAFALDFGPGAVPVPILYHAFYSDISFTLISDLSLDLNFTPRLASDSNSGIGYGSDSDEVSDNVLCYSRIE</sequence>
<organism evidence="2 3">
    <name type="scientific">Eumeta variegata</name>
    <name type="common">Bagworm moth</name>
    <name type="synonym">Eumeta japonica</name>
    <dbReference type="NCBI Taxonomy" id="151549"/>
    <lineage>
        <taxon>Eukaryota</taxon>
        <taxon>Metazoa</taxon>
        <taxon>Ecdysozoa</taxon>
        <taxon>Arthropoda</taxon>
        <taxon>Hexapoda</taxon>
        <taxon>Insecta</taxon>
        <taxon>Pterygota</taxon>
        <taxon>Neoptera</taxon>
        <taxon>Endopterygota</taxon>
        <taxon>Lepidoptera</taxon>
        <taxon>Glossata</taxon>
        <taxon>Ditrysia</taxon>
        <taxon>Tineoidea</taxon>
        <taxon>Psychidae</taxon>
        <taxon>Oiketicinae</taxon>
        <taxon>Eumeta</taxon>
    </lineage>
</organism>
<reference evidence="2 3" key="1">
    <citation type="journal article" date="2019" name="Commun. Biol.">
        <title>The bagworm genome reveals a unique fibroin gene that provides high tensile strength.</title>
        <authorList>
            <person name="Kono N."/>
            <person name="Nakamura H."/>
            <person name="Ohtoshi R."/>
            <person name="Tomita M."/>
            <person name="Numata K."/>
            <person name="Arakawa K."/>
        </authorList>
    </citation>
    <scope>NUCLEOTIDE SEQUENCE [LARGE SCALE GENOMIC DNA]</scope>
</reference>
<evidence type="ECO:0000313" key="2">
    <source>
        <dbReference type="EMBL" id="GBP95587.1"/>
    </source>
</evidence>
<dbReference type="EMBL" id="BGZK01002654">
    <property type="protein sequence ID" value="GBP95587.1"/>
    <property type="molecule type" value="Genomic_DNA"/>
</dbReference>
<comment type="caution">
    <text evidence="2">The sequence shown here is derived from an EMBL/GenBank/DDBJ whole genome shotgun (WGS) entry which is preliminary data.</text>
</comment>
<protein>
    <submittedName>
        <fullName evidence="2">Uncharacterized protein</fullName>
    </submittedName>
</protein>
<feature type="region of interest" description="Disordered" evidence="1">
    <location>
        <begin position="1"/>
        <end position="35"/>
    </location>
</feature>
<gene>
    <name evidence="2" type="ORF">EVAR_93527_1</name>
</gene>
<proteinExistence type="predicted"/>
<name>A0A4C2A9N4_EUMVA</name>
<evidence type="ECO:0000256" key="1">
    <source>
        <dbReference type="SAM" id="MobiDB-lite"/>
    </source>
</evidence>
<dbReference type="Proteomes" id="UP000299102">
    <property type="component" value="Unassembled WGS sequence"/>
</dbReference>
<keyword evidence="3" id="KW-1185">Reference proteome</keyword>
<accession>A0A4C2A9N4</accession>
<evidence type="ECO:0000313" key="3">
    <source>
        <dbReference type="Proteomes" id="UP000299102"/>
    </source>
</evidence>
<dbReference type="AlphaFoldDB" id="A0A4C2A9N4"/>